<proteinExistence type="predicted"/>
<evidence type="ECO:0000256" key="1">
    <source>
        <dbReference type="SAM" id="MobiDB-lite"/>
    </source>
</evidence>
<feature type="region of interest" description="Disordered" evidence="1">
    <location>
        <begin position="29"/>
        <end position="72"/>
    </location>
</feature>
<evidence type="ECO:0000313" key="4">
    <source>
        <dbReference type="Proteomes" id="UP001431209"/>
    </source>
</evidence>
<protein>
    <submittedName>
        <fullName evidence="2">Uncharacterized protein</fullName>
    </submittedName>
</protein>
<evidence type="ECO:0000313" key="3">
    <source>
        <dbReference type="EMBL" id="KAL0488576.1"/>
    </source>
</evidence>
<dbReference type="EMBL" id="JAOPGA020001450">
    <property type="protein sequence ID" value="KAL0488576.1"/>
    <property type="molecule type" value="Genomic_DNA"/>
</dbReference>
<keyword evidence="4" id="KW-1185">Reference proteome</keyword>
<dbReference type="AlphaFoldDB" id="A0AAW2Z0L5"/>
<comment type="caution">
    <text evidence="2">The sequence shown here is derived from an EMBL/GenBank/DDBJ whole genome shotgun (WGS) entry which is preliminary data.</text>
</comment>
<name>A0AAW2Z0L5_9EUKA</name>
<dbReference type="Proteomes" id="UP001431209">
    <property type="component" value="Unassembled WGS sequence"/>
</dbReference>
<reference evidence="2 4" key="1">
    <citation type="submission" date="2024-03" db="EMBL/GenBank/DDBJ databases">
        <title>The Acrasis kona genome and developmental transcriptomes reveal deep origins of eukaryotic multicellular pathways.</title>
        <authorList>
            <person name="Sheikh S."/>
            <person name="Fu C.-J."/>
            <person name="Brown M.W."/>
            <person name="Baldauf S.L."/>
        </authorList>
    </citation>
    <scope>NUCLEOTIDE SEQUENCE [LARGE SCALE GENOMIC DNA]</scope>
    <source>
        <strain evidence="2 4">ATCC MYA-3509</strain>
    </source>
</reference>
<sequence length="72" mass="8359">MEKIDVERVLIKEQTPTPVSTEKIREELEKHQNTKPLANVNVRRGSQDKGDWVYHPSPNTNNAFQDAFSKHM</sequence>
<organism evidence="2 4">
    <name type="scientific">Acrasis kona</name>
    <dbReference type="NCBI Taxonomy" id="1008807"/>
    <lineage>
        <taxon>Eukaryota</taxon>
        <taxon>Discoba</taxon>
        <taxon>Heterolobosea</taxon>
        <taxon>Tetramitia</taxon>
        <taxon>Eutetramitia</taxon>
        <taxon>Acrasidae</taxon>
        <taxon>Acrasis</taxon>
    </lineage>
</organism>
<accession>A0AAW2Z0L5</accession>
<evidence type="ECO:0000313" key="2">
    <source>
        <dbReference type="EMBL" id="KAL0482535.1"/>
    </source>
</evidence>
<gene>
    <name evidence="2" type="ORF">AKO1_014451</name>
    <name evidence="3" type="ORF">AKO1_015746</name>
</gene>
<dbReference type="EMBL" id="JAOPGA020000870">
    <property type="protein sequence ID" value="KAL0482535.1"/>
    <property type="molecule type" value="Genomic_DNA"/>
</dbReference>